<keyword evidence="2" id="KW-1185">Reference proteome</keyword>
<dbReference type="EMBL" id="JAACJS010000002">
    <property type="protein sequence ID" value="NCI48455.1"/>
    <property type="molecule type" value="Genomic_DNA"/>
</dbReference>
<name>A0ABW9ZTQ1_9BACT</name>
<dbReference type="Proteomes" id="UP000753802">
    <property type="component" value="Unassembled WGS sequence"/>
</dbReference>
<evidence type="ECO:0000313" key="1">
    <source>
        <dbReference type="EMBL" id="NCI48455.1"/>
    </source>
</evidence>
<gene>
    <name evidence="1" type="ORF">GWC95_00880</name>
</gene>
<protein>
    <submittedName>
        <fullName evidence="1">Uncharacterized protein</fullName>
    </submittedName>
</protein>
<proteinExistence type="predicted"/>
<organism evidence="1 2">
    <name type="scientific">Sediminibacterium roseum</name>
    <dbReference type="NCBI Taxonomy" id="1978412"/>
    <lineage>
        <taxon>Bacteria</taxon>
        <taxon>Pseudomonadati</taxon>
        <taxon>Bacteroidota</taxon>
        <taxon>Chitinophagia</taxon>
        <taxon>Chitinophagales</taxon>
        <taxon>Chitinophagaceae</taxon>
        <taxon>Sediminibacterium</taxon>
    </lineage>
</organism>
<sequence>MQKHLFHIVFLFIVGLLVVPAESYACGTKATALEKTKCKKAKATRQKASSSLAKHCCSSGNKHKECGKECGGRCGNSSACKCVASCNVPAAATLVQYIAAEPFTCLNDHPSLSRPAPVSPGFHFTWLPPKIG</sequence>
<evidence type="ECO:0000313" key="2">
    <source>
        <dbReference type="Proteomes" id="UP000753802"/>
    </source>
</evidence>
<accession>A0ABW9ZTQ1</accession>
<reference evidence="1 2" key="1">
    <citation type="submission" date="2020-01" db="EMBL/GenBank/DDBJ databases">
        <title>Genome analysis.</title>
        <authorList>
            <person name="Wu S."/>
            <person name="Wang G."/>
        </authorList>
    </citation>
    <scope>NUCLEOTIDE SEQUENCE [LARGE SCALE GENOMIC DNA]</scope>
    <source>
        <strain evidence="1 2">SYL130</strain>
    </source>
</reference>
<comment type="caution">
    <text evidence="1">The sequence shown here is derived from an EMBL/GenBank/DDBJ whole genome shotgun (WGS) entry which is preliminary data.</text>
</comment>
<dbReference type="RefSeq" id="WP_161816781.1">
    <property type="nucleotide sequence ID" value="NZ_JAACJS010000002.1"/>
</dbReference>